<keyword evidence="3" id="KW-0813">Transport</keyword>
<dbReference type="Pfam" id="PF16916">
    <property type="entry name" value="ZT_dimer"/>
    <property type="match status" value="1"/>
</dbReference>
<feature type="transmembrane region" description="Helical" evidence="7">
    <location>
        <begin position="12"/>
        <end position="35"/>
    </location>
</feature>
<evidence type="ECO:0000259" key="8">
    <source>
        <dbReference type="Pfam" id="PF01545"/>
    </source>
</evidence>
<feature type="transmembrane region" description="Helical" evidence="7">
    <location>
        <begin position="163"/>
        <end position="187"/>
    </location>
</feature>
<feature type="domain" description="Cation efflux protein transmembrane" evidence="8">
    <location>
        <begin position="10"/>
        <end position="202"/>
    </location>
</feature>
<evidence type="ECO:0000259" key="9">
    <source>
        <dbReference type="Pfam" id="PF16916"/>
    </source>
</evidence>
<dbReference type="SUPFAM" id="SSF161111">
    <property type="entry name" value="Cation efflux protein transmembrane domain-like"/>
    <property type="match status" value="1"/>
</dbReference>
<name>A0ABU4JNM9_9CLOT</name>
<dbReference type="PANTHER" id="PTHR43840">
    <property type="entry name" value="MITOCHONDRIAL METAL TRANSPORTER 1-RELATED"/>
    <property type="match status" value="1"/>
</dbReference>
<dbReference type="PANTHER" id="PTHR43840:SF15">
    <property type="entry name" value="MITOCHONDRIAL METAL TRANSPORTER 1-RELATED"/>
    <property type="match status" value="1"/>
</dbReference>
<protein>
    <submittedName>
        <fullName evidence="10">Cation diffusion facilitator family transporter</fullName>
    </submittedName>
</protein>
<evidence type="ECO:0000313" key="11">
    <source>
        <dbReference type="Proteomes" id="UP001281656"/>
    </source>
</evidence>
<sequence length="305" mass="33927">MNRKTKFARLSILSNSVLIILKLIVGITTGSVSIISESIHSTMDLTAAIIAFFSVRISDKPADEMHPYGHGKIENVSGVIEGLLIFVASIWIIIEAIKKIIYPEEIVSIGLGFIVMFISSGVNFLVSKKLYKVAKEEDSIALEADALHLKADVYTSLGVGVGLLLMLITKLSFLDPVVAILVAIFILKEAVELLKVAFAPLMDVKISDEEIEIINGIISKYKSVYCDFHDLRTRRAGPNKYIDLHLVFPEDMAIKSAHDICDEIEEGIEQSLKNTNVMIHIESCTHYCRNSGCKKFEILTKEWLK</sequence>
<dbReference type="RefSeq" id="WP_318796444.1">
    <property type="nucleotide sequence ID" value="NZ_JARUJP010000001.1"/>
</dbReference>
<keyword evidence="6 7" id="KW-0472">Membrane</keyword>
<dbReference type="EMBL" id="JARUJP010000001">
    <property type="protein sequence ID" value="MDW8799757.1"/>
    <property type="molecule type" value="Genomic_DNA"/>
</dbReference>
<dbReference type="Pfam" id="PF01545">
    <property type="entry name" value="Cation_efflux"/>
    <property type="match status" value="1"/>
</dbReference>
<dbReference type="NCBIfam" id="TIGR01297">
    <property type="entry name" value="CDF"/>
    <property type="match status" value="1"/>
</dbReference>
<reference evidence="10 11" key="1">
    <citation type="submission" date="2023-04" db="EMBL/GenBank/DDBJ databases">
        <title>Clostridium tannerae sp. nov., isolated from the fecal material of an alpaca.</title>
        <authorList>
            <person name="Miller S."/>
            <person name="Hendry M."/>
            <person name="King J."/>
            <person name="Sankaranarayanan K."/>
            <person name="Lawson P.A."/>
        </authorList>
    </citation>
    <scope>NUCLEOTIDE SEQUENCE [LARGE SCALE GENOMIC DNA]</scope>
    <source>
        <strain evidence="10 11">A1-XYC3</strain>
    </source>
</reference>
<organism evidence="10 11">
    <name type="scientific">Clostridium tanneri</name>
    <dbReference type="NCBI Taxonomy" id="3037988"/>
    <lineage>
        <taxon>Bacteria</taxon>
        <taxon>Bacillati</taxon>
        <taxon>Bacillota</taxon>
        <taxon>Clostridia</taxon>
        <taxon>Eubacteriales</taxon>
        <taxon>Clostridiaceae</taxon>
        <taxon>Clostridium</taxon>
    </lineage>
</organism>
<dbReference type="Gene3D" id="1.20.1510.10">
    <property type="entry name" value="Cation efflux protein transmembrane domain"/>
    <property type="match status" value="1"/>
</dbReference>
<keyword evidence="5 7" id="KW-1133">Transmembrane helix</keyword>
<evidence type="ECO:0000256" key="2">
    <source>
        <dbReference type="ARBA" id="ARBA00008114"/>
    </source>
</evidence>
<dbReference type="InterPro" id="IPR058533">
    <property type="entry name" value="Cation_efflux_TM"/>
</dbReference>
<evidence type="ECO:0000313" key="10">
    <source>
        <dbReference type="EMBL" id="MDW8799757.1"/>
    </source>
</evidence>
<dbReference type="SUPFAM" id="SSF160240">
    <property type="entry name" value="Cation efflux protein cytoplasmic domain-like"/>
    <property type="match status" value="1"/>
</dbReference>
<dbReference type="Proteomes" id="UP001281656">
    <property type="component" value="Unassembled WGS sequence"/>
</dbReference>
<feature type="transmembrane region" description="Helical" evidence="7">
    <location>
        <begin position="76"/>
        <end position="94"/>
    </location>
</feature>
<accession>A0ABU4JNM9</accession>
<evidence type="ECO:0000256" key="5">
    <source>
        <dbReference type="ARBA" id="ARBA00022989"/>
    </source>
</evidence>
<dbReference type="Gene3D" id="3.30.70.1350">
    <property type="entry name" value="Cation efflux protein, cytoplasmic domain"/>
    <property type="match status" value="1"/>
</dbReference>
<keyword evidence="11" id="KW-1185">Reference proteome</keyword>
<proteinExistence type="inferred from homology"/>
<comment type="caution">
    <text evidence="10">The sequence shown here is derived from an EMBL/GenBank/DDBJ whole genome shotgun (WGS) entry which is preliminary data.</text>
</comment>
<keyword evidence="4 7" id="KW-0812">Transmembrane</keyword>
<dbReference type="InterPro" id="IPR050291">
    <property type="entry name" value="CDF_Transporter"/>
</dbReference>
<evidence type="ECO:0000256" key="3">
    <source>
        <dbReference type="ARBA" id="ARBA00022448"/>
    </source>
</evidence>
<feature type="transmembrane region" description="Helical" evidence="7">
    <location>
        <begin position="106"/>
        <end position="126"/>
    </location>
</feature>
<evidence type="ECO:0000256" key="1">
    <source>
        <dbReference type="ARBA" id="ARBA00004141"/>
    </source>
</evidence>
<evidence type="ECO:0000256" key="7">
    <source>
        <dbReference type="SAM" id="Phobius"/>
    </source>
</evidence>
<comment type="similarity">
    <text evidence="2">Belongs to the cation diffusion facilitator (CDF) transporter (TC 2.A.4) family.</text>
</comment>
<dbReference type="InterPro" id="IPR002524">
    <property type="entry name" value="Cation_efflux"/>
</dbReference>
<dbReference type="InterPro" id="IPR027470">
    <property type="entry name" value="Cation_efflux_CTD"/>
</dbReference>
<comment type="subcellular location">
    <subcellularLocation>
        <location evidence="1">Membrane</location>
        <topology evidence="1">Multi-pass membrane protein</topology>
    </subcellularLocation>
</comment>
<dbReference type="InterPro" id="IPR036837">
    <property type="entry name" value="Cation_efflux_CTD_sf"/>
</dbReference>
<gene>
    <name evidence="10" type="ORF">P8V03_01140</name>
</gene>
<evidence type="ECO:0000256" key="4">
    <source>
        <dbReference type="ARBA" id="ARBA00022692"/>
    </source>
</evidence>
<evidence type="ECO:0000256" key="6">
    <source>
        <dbReference type="ARBA" id="ARBA00023136"/>
    </source>
</evidence>
<feature type="domain" description="Cation efflux protein cytoplasmic" evidence="9">
    <location>
        <begin position="207"/>
        <end position="284"/>
    </location>
</feature>
<dbReference type="InterPro" id="IPR027469">
    <property type="entry name" value="Cation_efflux_TMD_sf"/>
</dbReference>